<reference evidence="2" key="1">
    <citation type="journal article" date="2019" name="Int. J. Syst. Evol. Microbiol.">
        <title>The Global Catalogue of Microorganisms (GCM) 10K type strain sequencing project: providing services to taxonomists for standard genome sequencing and annotation.</title>
        <authorList>
            <consortium name="The Broad Institute Genomics Platform"/>
            <consortium name="The Broad Institute Genome Sequencing Center for Infectious Disease"/>
            <person name="Wu L."/>
            <person name="Ma J."/>
        </authorList>
    </citation>
    <scope>NUCLEOTIDE SEQUENCE [LARGE SCALE GENOMIC DNA]</scope>
    <source>
        <strain evidence="2">CCM 8893</strain>
    </source>
</reference>
<sequence length="181" mass="20699">MTYLLILRAINAGTTHWLTMADLRDWLRVAGATAVKTVGNTGNCRFTSPLAPLAEHQLVADLLAEHLDFAQPFGLLTRAIFLREMAQAPIWWGNGQPGQHMVLFKLTTYSTDQDSWLLRQLTTNDHVFITPHLIFWTVSYQDFRHSAYGQLNGTPFYQQTSTRSYRTVRRLQALLAEDVLY</sequence>
<dbReference type="SUPFAM" id="SSF160379">
    <property type="entry name" value="SP0830-like"/>
    <property type="match status" value="1"/>
</dbReference>
<dbReference type="RefSeq" id="WP_125575115.1">
    <property type="nucleotide sequence ID" value="NZ_JBHSSO010000070.1"/>
</dbReference>
<protein>
    <submittedName>
        <fullName evidence="1">DUF1697 domain-containing protein</fullName>
    </submittedName>
</protein>
<evidence type="ECO:0000313" key="2">
    <source>
        <dbReference type="Proteomes" id="UP001596258"/>
    </source>
</evidence>
<dbReference type="InterPro" id="IPR012545">
    <property type="entry name" value="DUF1697"/>
</dbReference>
<evidence type="ECO:0000313" key="1">
    <source>
        <dbReference type="EMBL" id="MFC6290710.1"/>
    </source>
</evidence>
<dbReference type="Gene3D" id="3.30.70.1280">
    <property type="entry name" value="SP0830-like domains"/>
    <property type="match status" value="1"/>
</dbReference>
<accession>A0ABW1UDM6</accession>
<organism evidence="1 2">
    <name type="scientific">Levilactobacillus angrenensis</name>
    <dbReference type="NCBI Taxonomy" id="2486020"/>
    <lineage>
        <taxon>Bacteria</taxon>
        <taxon>Bacillati</taxon>
        <taxon>Bacillota</taxon>
        <taxon>Bacilli</taxon>
        <taxon>Lactobacillales</taxon>
        <taxon>Lactobacillaceae</taxon>
        <taxon>Levilactobacillus</taxon>
    </lineage>
</organism>
<dbReference type="PANTHER" id="PTHR36439">
    <property type="entry name" value="BLL4334 PROTEIN"/>
    <property type="match status" value="1"/>
</dbReference>
<keyword evidence="2" id="KW-1185">Reference proteome</keyword>
<comment type="caution">
    <text evidence="1">The sequence shown here is derived from an EMBL/GenBank/DDBJ whole genome shotgun (WGS) entry which is preliminary data.</text>
</comment>
<gene>
    <name evidence="1" type="ORF">ACFP1M_11055</name>
</gene>
<dbReference type="Pfam" id="PF08002">
    <property type="entry name" value="DUF1697"/>
    <property type="match status" value="1"/>
</dbReference>
<dbReference type="PANTHER" id="PTHR36439:SF1">
    <property type="entry name" value="DUF1697 DOMAIN-CONTAINING PROTEIN"/>
    <property type="match status" value="1"/>
</dbReference>
<dbReference type="EMBL" id="JBHSSO010000070">
    <property type="protein sequence ID" value="MFC6290710.1"/>
    <property type="molecule type" value="Genomic_DNA"/>
</dbReference>
<name>A0ABW1UDM6_9LACO</name>
<dbReference type="Gene3D" id="3.30.70.1260">
    <property type="entry name" value="bacterial protein sp0830 like"/>
    <property type="match status" value="1"/>
</dbReference>
<dbReference type="Proteomes" id="UP001596258">
    <property type="component" value="Unassembled WGS sequence"/>
</dbReference>
<proteinExistence type="predicted"/>